<protein>
    <recommendedName>
        <fullName evidence="3">DUF4817 domain-containing protein</fullName>
    </recommendedName>
</protein>
<reference evidence="1 2" key="1">
    <citation type="journal article" date="2019" name="Sci. Rep.">
        <title>Orb-weaving spider Araneus ventricosus genome elucidates the spidroin gene catalogue.</title>
        <authorList>
            <person name="Kono N."/>
            <person name="Nakamura H."/>
            <person name="Ohtoshi R."/>
            <person name="Moran D.A.P."/>
            <person name="Shinohara A."/>
            <person name="Yoshida Y."/>
            <person name="Fujiwara M."/>
            <person name="Mori M."/>
            <person name="Tomita M."/>
            <person name="Arakawa K."/>
        </authorList>
    </citation>
    <scope>NUCLEOTIDE SEQUENCE [LARGE SCALE GENOMIC DNA]</scope>
</reference>
<name>A0A4Y2NDC3_ARAVE</name>
<dbReference type="AlphaFoldDB" id="A0A4Y2NDC3"/>
<dbReference type="Proteomes" id="UP000499080">
    <property type="component" value="Unassembled WGS sequence"/>
</dbReference>
<gene>
    <name evidence="1" type="ORF">AVEN_26636_1</name>
</gene>
<dbReference type="OrthoDB" id="6425040at2759"/>
<organism evidence="1 2">
    <name type="scientific">Araneus ventricosus</name>
    <name type="common">Orbweaver spider</name>
    <name type="synonym">Epeira ventricosa</name>
    <dbReference type="NCBI Taxonomy" id="182803"/>
    <lineage>
        <taxon>Eukaryota</taxon>
        <taxon>Metazoa</taxon>
        <taxon>Ecdysozoa</taxon>
        <taxon>Arthropoda</taxon>
        <taxon>Chelicerata</taxon>
        <taxon>Arachnida</taxon>
        <taxon>Araneae</taxon>
        <taxon>Araneomorphae</taxon>
        <taxon>Entelegynae</taxon>
        <taxon>Araneoidea</taxon>
        <taxon>Araneidae</taxon>
        <taxon>Araneus</taxon>
    </lineage>
</organism>
<accession>A0A4Y2NDC3</accession>
<comment type="caution">
    <text evidence="1">The sequence shown here is derived from an EMBL/GenBank/DDBJ whole genome shotgun (WGS) entry which is preliminary data.</text>
</comment>
<dbReference type="EMBL" id="BGPR01008894">
    <property type="protein sequence ID" value="GBN36734.1"/>
    <property type="molecule type" value="Genomic_DNA"/>
</dbReference>
<evidence type="ECO:0000313" key="1">
    <source>
        <dbReference type="EMBL" id="GBN36734.1"/>
    </source>
</evidence>
<keyword evidence="2" id="KW-1185">Reference proteome</keyword>
<sequence>MTAYGLKKMIDKFEKSGSFDVKCGRGRKAIVSTSVEDDTALQEALSSALGTCSARRISGTLDIHVSTVRKIFRNILLSIQNYAYVQELVPADLPK</sequence>
<proteinExistence type="predicted"/>
<evidence type="ECO:0008006" key="3">
    <source>
        <dbReference type="Google" id="ProtNLM"/>
    </source>
</evidence>
<evidence type="ECO:0000313" key="2">
    <source>
        <dbReference type="Proteomes" id="UP000499080"/>
    </source>
</evidence>